<reference evidence="2" key="1">
    <citation type="submission" date="2023-04" db="EMBL/GenBank/DDBJ databases">
        <title>Phytophthora lilii NBRC 32176.</title>
        <authorList>
            <person name="Ichikawa N."/>
            <person name="Sato H."/>
            <person name="Tonouchi N."/>
        </authorList>
    </citation>
    <scope>NUCLEOTIDE SEQUENCE</scope>
    <source>
        <strain evidence="2">NBRC 32176</strain>
    </source>
</reference>
<gene>
    <name evidence="2" type="ORF">Plil01_000786000</name>
</gene>
<sequence length="78" mass="9111">MFTRHLSKVSRPLQRAKQVEQASKTAAQQHKKEEKAVDTAESDPWSHFAAFNSMDDYVDVTLIRYNKKEKEDNEDEKV</sequence>
<name>A0A9W6TUH7_9STRA</name>
<organism evidence="2 3">
    <name type="scientific">Phytophthora lilii</name>
    <dbReference type="NCBI Taxonomy" id="2077276"/>
    <lineage>
        <taxon>Eukaryota</taxon>
        <taxon>Sar</taxon>
        <taxon>Stramenopiles</taxon>
        <taxon>Oomycota</taxon>
        <taxon>Peronosporomycetes</taxon>
        <taxon>Peronosporales</taxon>
        <taxon>Peronosporaceae</taxon>
        <taxon>Phytophthora</taxon>
    </lineage>
</organism>
<comment type="caution">
    <text evidence="2">The sequence shown here is derived from an EMBL/GenBank/DDBJ whole genome shotgun (WGS) entry which is preliminary data.</text>
</comment>
<protein>
    <submittedName>
        <fullName evidence="2">Unnamed protein product</fullName>
    </submittedName>
</protein>
<evidence type="ECO:0000313" key="3">
    <source>
        <dbReference type="Proteomes" id="UP001165083"/>
    </source>
</evidence>
<keyword evidence="3" id="KW-1185">Reference proteome</keyword>
<dbReference type="OrthoDB" id="97188at2759"/>
<dbReference type="AlphaFoldDB" id="A0A9W6TUH7"/>
<dbReference type="EMBL" id="BSXW01000371">
    <property type="protein sequence ID" value="GMF20273.1"/>
    <property type="molecule type" value="Genomic_DNA"/>
</dbReference>
<evidence type="ECO:0000256" key="1">
    <source>
        <dbReference type="SAM" id="MobiDB-lite"/>
    </source>
</evidence>
<evidence type="ECO:0000313" key="2">
    <source>
        <dbReference type="EMBL" id="GMF20273.1"/>
    </source>
</evidence>
<accession>A0A9W6TUH7</accession>
<feature type="region of interest" description="Disordered" evidence="1">
    <location>
        <begin position="1"/>
        <end position="44"/>
    </location>
</feature>
<dbReference type="Proteomes" id="UP001165083">
    <property type="component" value="Unassembled WGS sequence"/>
</dbReference>
<proteinExistence type="predicted"/>